<evidence type="ECO:0000313" key="3">
    <source>
        <dbReference type="Proteomes" id="UP000241118"/>
    </source>
</evidence>
<dbReference type="InterPro" id="IPR011335">
    <property type="entry name" value="Restrct_endonuc-II-like"/>
</dbReference>
<comment type="caution">
    <text evidence="2">The sequence shown here is derived from an EMBL/GenBank/DDBJ whole genome shotgun (WGS) entry which is preliminary data.</text>
</comment>
<name>A0A2P8IHP5_SACCR</name>
<dbReference type="AlphaFoldDB" id="A0A2P8IHP5"/>
<sequence>MALPADYESTLADYEYSHPLLAHDGPWTLDEVMALPEDSSQRVELVDGSLIMSPIGNLRHQRLLFRIASAFDAACPPGLEALPGLNLKISGTRMLIPDFTVNVAGEEGLLLPAAQLVVAGEVLSPSNRVNDLVLKRKLYADAGIPFYLVVDPEGGEVTATMFELRAGQYVEAARSEGGVLKLKRPFPVTIELSP</sequence>
<dbReference type="InterPro" id="IPR008538">
    <property type="entry name" value="Uma2"/>
</dbReference>
<dbReference type="InterPro" id="IPR012296">
    <property type="entry name" value="Nuclease_put_TT1808"/>
</dbReference>
<evidence type="ECO:0000259" key="1">
    <source>
        <dbReference type="Pfam" id="PF05685"/>
    </source>
</evidence>
<keyword evidence="2" id="KW-0255">Endonuclease</keyword>
<protein>
    <submittedName>
        <fullName evidence="2">Uma2 family endonuclease</fullName>
    </submittedName>
</protein>
<dbReference type="SUPFAM" id="SSF52980">
    <property type="entry name" value="Restriction endonuclease-like"/>
    <property type="match status" value="1"/>
</dbReference>
<dbReference type="RefSeq" id="WP_106613355.1">
    <property type="nucleotide sequence ID" value="NZ_PYAX01000001.1"/>
</dbReference>
<keyword evidence="2" id="KW-0540">Nuclease</keyword>
<dbReference type="Gene3D" id="3.90.1570.10">
    <property type="entry name" value="tt1808, chain A"/>
    <property type="match status" value="1"/>
</dbReference>
<keyword evidence="3" id="KW-1185">Reference proteome</keyword>
<organism evidence="2 3">
    <name type="scientific">Saccharothrix carnea</name>
    <dbReference type="NCBI Taxonomy" id="1280637"/>
    <lineage>
        <taxon>Bacteria</taxon>
        <taxon>Bacillati</taxon>
        <taxon>Actinomycetota</taxon>
        <taxon>Actinomycetes</taxon>
        <taxon>Pseudonocardiales</taxon>
        <taxon>Pseudonocardiaceae</taxon>
        <taxon>Saccharothrix</taxon>
    </lineage>
</organism>
<reference evidence="2 3" key="1">
    <citation type="submission" date="2018-03" db="EMBL/GenBank/DDBJ databases">
        <title>Genomic Encyclopedia of Type Strains, Phase III (KMG-III): the genomes of soil and plant-associated and newly described type strains.</title>
        <authorList>
            <person name="Whitman W."/>
        </authorList>
    </citation>
    <scope>NUCLEOTIDE SEQUENCE [LARGE SCALE GENOMIC DNA]</scope>
    <source>
        <strain evidence="2 3">CGMCC 4.7097</strain>
    </source>
</reference>
<proteinExistence type="predicted"/>
<dbReference type="Proteomes" id="UP000241118">
    <property type="component" value="Unassembled WGS sequence"/>
</dbReference>
<dbReference type="PANTHER" id="PTHR35400">
    <property type="entry name" value="SLR1083 PROTEIN"/>
    <property type="match status" value="1"/>
</dbReference>
<accession>A0A2P8IHP5</accession>
<gene>
    <name evidence="2" type="ORF">B0I31_101171</name>
</gene>
<dbReference type="EMBL" id="PYAX01000001">
    <property type="protein sequence ID" value="PSL57957.1"/>
    <property type="molecule type" value="Genomic_DNA"/>
</dbReference>
<dbReference type="GO" id="GO:0004519">
    <property type="term" value="F:endonuclease activity"/>
    <property type="evidence" value="ECO:0007669"/>
    <property type="project" value="UniProtKB-KW"/>
</dbReference>
<dbReference type="CDD" id="cd06260">
    <property type="entry name" value="DUF820-like"/>
    <property type="match status" value="1"/>
</dbReference>
<dbReference type="Pfam" id="PF05685">
    <property type="entry name" value="Uma2"/>
    <property type="match status" value="1"/>
</dbReference>
<dbReference type="PANTHER" id="PTHR35400:SF3">
    <property type="entry name" value="SLL1072 PROTEIN"/>
    <property type="match status" value="1"/>
</dbReference>
<keyword evidence="2" id="KW-0378">Hydrolase</keyword>
<evidence type="ECO:0000313" key="2">
    <source>
        <dbReference type="EMBL" id="PSL57957.1"/>
    </source>
</evidence>
<dbReference type="OrthoDB" id="3289716at2"/>
<feature type="domain" description="Putative restriction endonuclease" evidence="1">
    <location>
        <begin position="30"/>
        <end position="192"/>
    </location>
</feature>